<protein>
    <recommendedName>
        <fullName evidence="5">Heat-inducible transcription repressor HrcA</fullName>
    </recommendedName>
</protein>
<dbReference type="InterPro" id="IPR036390">
    <property type="entry name" value="WH_DNA-bd_sf"/>
</dbReference>
<dbReference type="Proteomes" id="UP000540989">
    <property type="component" value="Unassembled WGS sequence"/>
</dbReference>
<evidence type="ECO:0000256" key="2">
    <source>
        <dbReference type="ARBA" id="ARBA00023015"/>
    </source>
</evidence>
<dbReference type="RefSeq" id="WP_184219854.1">
    <property type="nucleotide sequence ID" value="NZ_JACHIP010000005.1"/>
</dbReference>
<comment type="function">
    <text evidence="5">Negative regulator of class I heat shock genes (grpE-dnaK-dnaJ and groELS operons). Prevents heat-shock induction of these operons.</text>
</comment>
<keyword evidence="8" id="KW-1185">Reference proteome</keyword>
<gene>
    <name evidence="5" type="primary">hrcA</name>
    <name evidence="7" type="ORF">HDF16_003774</name>
</gene>
<evidence type="ECO:0000313" key="8">
    <source>
        <dbReference type="Proteomes" id="UP000540989"/>
    </source>
</evidence>
<evidence type="ECO:0000256" key="5">
    <source>
        <dbReference type="HAMAP-Rule" id="MF_00081"/>
    </source>
</evidence>
<organism evidence="7 8">
    <name type="scientific">Granulicella aggregans</name>
    <dbReference type="NCBI Taxonomy" id="474949"/>
    <lineage>
        <taxon>Bacteria</taxon>
        <taxon>Pseudomonadati</taxon>
        <taxon>Acidobacteriota</taxon>
        <taxon>Terriglobia</taxon>
        <taxon>Terriglobales</taxon>
        <taxon>Acidobacteriaceae</taxon>
        <taxon>Granulicella</taxon>
    </lineage>
</organism>
<comment type="similarity">
    <text evidence="5">Belongs to the HrcA family.</text>
</comment>
<dbReference type="PIRSF" id="PIRSF005485">
    <property type="entry name" value="HrcA"/>
    <property type="match status" value="1"/>
</dbReference>
<reference evidence="7 8" key="1">
    <citation type="submission" date="2020-08" db="EMBL/GenBank/DDBJ databases">
        <title>Genomic Encyclopedia of Type Strains, Phase IV (KMG-V): Genome sequencing to study the core and pangenomes of soil and plant-associated prokaryotes.</title>
        <authorList>
            <person name="Whitman W."/>
        </authorList>
    </citation>
    <scope>NUCLEOTIDE SEQUENCE [LARGE SCALE GENOMIC DNA]</scope>
    <source>
        <strain evidence="7 8">M8UP14</strain>
    </source>
</reference>
<evidence type="ECO:0000256" key="3">
    <source>
        <dbReference type="ARBA" id="ARBA00023016"/>
    </source>
</evidence>
<keyword evidence="2 5" id="KW-0805">Transcription regulation</keyword>
<dbReference type="Pfam" id="PF01628">
    <property type="entry name" value="HrcA"/>
    <property type="match status" value="1"/>
</dbReference>
<dbReference type="EMBL" id="JACHIP010000005">
    <property type="protein sequence ID" value="MBB5059051.1"/>
    <property type="molecule type" value="Genomic_DNA"/>
</dbReference>
<evidence type="ECO:0000256" key="4">
    <source>
        <dbReference type="ARBA" id="ARBA00023163"/>
    </source>
</evidence>
<evidence type="ECO:0000259" key="6">
    <source>
        <dbReference type="Pfam" id="PF01628"/>
    </source>
</evidence>
<dbReference type="GO" id="GO:0003677">
    <property type="term" value="F:DNA binding"/>
    <property type="evidence" value="ECO:0007669"/>
    <property type="project" value="InterPro"/>
</dbReference>
<keyword evidence="4 5" id="KW-0804">Transcription</keyword>
<dbReference type="InterPro" id="IPR021153">
    <property type="entry name" value="HrcA_C"/>
</dbReference>
<dbReference type="InterPro" id="IPR029016">
    <property type="entry name" value="GAF-like_dom_sf"/>
</dbReference>
<dbReference type="NCBIfam" id="TIGR00331">
    <property type="entry name" value="hrcA"/>
    <property type="match status" value="1"/>
</dbReference>
<proteinExistence type="inferred from homology"/>
<keyword evidence="3 5" id="KW-0346">Stress response</keyword>
<evidence type="ECO:0000313" key="7">
    <source>
        <dbReference type="EMBL" id="MBB5059051.1"/>
    </source>
</evidence>
<sequence length="369" mass="40259">MAEANRSLSCTPRQRAILTAIVESYIATGEPVGSATVARLQVLDRTGQAIGMSAATIRNEMAELADAGLLEQPHTSAGRIPTARAFRIYVEQLSGGEQPRITPARLSASSRSQIDSNFVGLAGTQAVLQRTSHVLATLSSGVGVAIAAASDGDMLEHVHFSRLAEARVLAVVVTKSGMVRDRVLALDRDLSLRELETAANFLNEHFRGWSVERVREEIARMVEHERSEYQKLITQVQQLWSRTVPASTQTHQTVYVEGVANLISGQISGQQDASRLREVLAALEEKQRLVDLLNAYIDARQESVRVVFDLEEHAPEMAGLVLIAAPARMAGESRGTVGVIGPKRMHYENTMNAVSYISQVFDRMLHPSG</sequence>
<dbReference type="InterPro" id="IPR036388">
    <property type="entry name" value="WH-like_DNA-bd_sf"/>
</dbReference>
<dbReference type="PANTHER" id="PTHR34824:SF1">
    <property type="entry name" value="HEAT-INDUCIBLE TRANSCRIPTION REPRESSOR HRCA"/>
    <property type="match status" value="1"/>
</dbReference>
<keyword evidence="1 5" id="KW-0678">Repressor</keyword>
<dbReference type="HAMAP" id="MF_00081">
    <property type="entry name" value="HrcA"/>
    <property type="match status" value="1"/>
</dbReference>
<dbReference type="AlphaFoldDB" id="A0A7W7ZGW5"/>
<dbReference type="Gene3D" id="3.30.390.60">
    <property type="entry name" value="Heat-inducible transcription repressor hrca homolog, domain 3"/>
    <property type="match status" value="1"/>
</dbReference>
<dbReference type="SUPFAM" id="SSF46785">
    <property type="entry name" value="Winged helix' DNA-binding domain"/>
    <property type="match status" value="1"/>
</dbReference>
<feature type="domain" description="Heat-inducible transcription repressor HrcA C-terminal" evidence="6">
    <location>
        <begin position="126"/>
        <end position="351"/>
    </location>
</feature>
<evidence type="ECO:0000256" key="1">
    <source>
        <dbReference type="ARBA" id="ARBA00022491"/>
    </source>
</evidence>
<dbReference type="Gene3D" id="1.10.10.10">
    <property type="entry name" value="Winged helix-like DNA-binding domain superfamily/Winged helix DNA-binding domain"/>
    <property type="match status" value="1"/>
</dbReference>
<accession>A0A7W7ZGW5</accession>
<dbReference type="SUPFAM" id="SSF55781">
    <property type="entry name" value="GAF domain-like"/>
    <property type="match status" value="1"/>
</dbReference>
<dbReference type="GO" id="GO:0045892">
    <property type="term" value="P:negative regulation of DNA-templated transcription"/>
    <property type="evidence" value="ECO:0007669"/>
    <property type="project" value="UniProtKB-UniRule"/>
</dbReference>
<dbReference type="InterPro" id="IPR002571">
    <property type="entry name" value="HrcA"/>
</dbReference>
<name>A0A7W7ZGW5_9BACT</name>
<dbReference type="PANTHER" id="PTHR34824">
    <property type="entry name" value="HEAT-INDUCIBLE TRANSCRIPTION REPRESSOR HRCA"/>
    <property type="match status" value="1"/>
</dbReference>
<dbReference type="Gene3D" id="3.30.450.40">
    <property type="match status" value="1"/>
</dbReference>
<dbReference type="InterPro" id="IPR023120">
    <property type="entry name" value="WHTH_transcript_rep_HrcA_IDD"/>
</dbReference>
<comment type="caution">
    <text evidence="7">The sequence shown here is derived from an EMBL/GenBank/DDBJ whole genome shotgun (WGS) entry which is preliminary data.</text>
</comment>